<sequence length="2381" mass="252349">MLLISFSAPLQSKAADGPNPPEKPSSTFRGTEELPPILIPPNDTIVDGICNIPVADTLLLFNPMDLNDSIFILPVDSTASNGTILPGTPLLNAISVCGGPDTLYRIWRGTFADMTEAEAVQRIIITEDTEPPISNFTINLDTVITCELGEPTFDSWRQSRLFAVNSNLEDCTGILSVNTNMPPSSYVPGPCDTLEVTFTIEDFCGNIRNYEASFITIDTIAPVLQNVPDTIQVSCDTIQQYLMNNPPSMVTAMDNCRDNLTVGFQQDTIPGPQACPEHDLDIRRSWFVTDSCGNFTSAVQVIRVRDFSAPDFTRPPDITISCDADPLDLSITGTVTDTVDACGGPITVTFSDETAPGNCDNSYFIERQWVVEDVCGISTSVNQLITVRDTIAPSFLVPADTTVNCGDEDDFSITGEPTMQADNCSGFNELTTELLSETIIAGSCENDYILERAWRVTDECGNDSIQIQQVTVIDTIAPVFLSAPSDLTVTCMAGTDIETLYSNWLESYGGAQAGDACTPVDSLNWNTFEAGTNQTVSSTPNIICPSGSDTLLMQVVDFVVDDGCGNSTLEQATFIVIDNTAPTFVECPEDEVIGTNFGQCSANYTLEVPFIQEECASSSSVVNLFDNATITSNASPGQEASVPVNPIVLSFPVSQPLPINAQAGGQLSLQLQNVDAEGTTEYFNVIGEDGTPIGRTGRAMVQCGNADTLLSVPKPLLDLWAVDGVIEIRLEPNIPTTQPGSFAINALCNPAGTVQANLIFPIAELNDLRYEYRTNNNPRVLVDPIAPAMVTLPIGENTITYYISDCAGNIDSCVQQVVVEDQEPPQLTCPSDIAQPLEPGTCSAEVTLPLPDNITDNCGLESPYSQTMPGDTASAWLTYTFDPNLNDYIANPKTYTFNGVAANAFNNVNLLIDLQGDFSSSGAFFHIIGDNGDTIDVTPQGIASCANPGQYAVSIPAADFNAWASDGSVTFTLQPSFIPVPPGGPGDGINPCDAMAVDGDGETDSLSYAFVSLVYQTVTPFYYAEGATEIPYTQMTAPALSPTHEFNVGETTVYYIVQDEVGNPDTCSFIVDVLDNEAPVALCNPTVVEINPSGIEPDTVSVDEFDAGSFDNCSIDTMYLSPNTFTCDEAGTTVMATLTVVDVVGNVSTCTRPIRIEAEAPIPTYSSGICGGDTLNLFANPPAAEGGIVYTYEWRGPDGNIISTQQNPVIPNVDEDDSGAYVVTIEGLSGCTAEGVVNVAVSGLPLTPVLQANAQQCGDEPVELSSSVVLSNATYYWYEGPFPNGTLITTTNQGSLTLPAYNPQQPETRFYYLIIEANGCQSEPSGSAHVTLTPRPTASVNAAVITECEGGSASLGTSVAGASITYQWTGPNGFFSMAQIPPVINPLEEENAGVYSLTVFRNGCPSEPALSIINVIPKPGPYQIAVQTNPFCEGDKITLQAQPAGAASYIWTGPDLNEITTTTNTLILDNANETHNGAWTVRGVQFSCVSDVSPPANVVVNERPNAMAATSISPEDPLCERSVLQLFGTPNLSAASYTWNGPNGYFSVVQNPTINQVGPLRSGTYTLTVTTEQGCSDTASVSVEVIEAIDIIGVSNSAPECLYGATDVTLQATVFPVNDGTYDFLWTGPGYNSSDEVAVIENVTEALNGGSYSLVVFTEEGCPSLPVSTTLQVKDAPPRAPTPTNPSATYSFCEGEELTLTTPMVTNATYIWNTPSGPVNTGPDNSITISNLTTNDAGSYQVSLIEDGCPSVPSPVRTIQVNANPTVEASSNSPVCGGAQLQLFANGPAGATYTWQTPMGTTPSGPNIIIPSANPDLHTGAFVVTAQRDGCQSEPDTVTVVINETLPAPANLISNGPICVDEPGATLTVSIPNGQSGGGIQYLWYNAGVPLDTTVTPNLLITDFSGFEGSLTLEAEVQTGDCISDPSPSLLVALDTIPDEMAMVGQDTFTCAGADLLVSATPVSQSIGTWLELNANGGALVIESPGSATTNVSGFEEEGIRQLVWVLSNGGCKSFSSDTLQIQVNVPEPAEAGMDTLLCPGDPIFLNAANPQAGEGNWSQSAVQADFNVEIDNPEDPGTGISGPGLLPGNTYAFTWTVVSECGMDSTGVLITLADNNPFAGFDVIVCEENGVAMLAAGESADGSSGRWSSPDEQLVFSNRNNTDTEVANLTVGDNLAIWTLDGGLCGDSSRDTLIIDYQLPPVVQNDDRTIEFAVETIVDVLANDAVPEGSTLEVIMEPFNGRARVTADNRIAYTPDPDFAGTDELVYQVCREGCACADAVLRLTVGEGVDCEPPNIFTPNGDGVNEAFIIPCLLDTGAYPNSQLSVFNRWGDEVYNSPRPYLNNWRGTFNGEDLPVDTYFYILDLGDGSRPITGYLLLQK</sequence>
<name>A0A098SAZ2_9BACT</name>
<dbReference type="Gene3D" id="2.60.40.10">
    <property type="entry name" value="Immunoglobulins"/>
    <property type="match status" value="5"/>
</dbReference>
<evidence type="ECO:0000313" key="4">
    <source>
        <dbReference type="EMBL" id="KGE88252.1"/>
    </source>
</evidence>
<comment type="caution">
    <text evidence="4">The sequence shown here is derived from an EMBL/GenBank/DDBJ whole genome shotgun (WGS) entry which is preliminary data.</text>
</comment>
<dbReference type="STRING" id="1524460.IX84_10615"/>
<evidence type="ECO:0000313" key="5">
    <source>
        <dbReference type="Proteomes" id="UP000029736"/>
    </source>
</evidence>
<protein>
    <recommendedName>
        <fullName evidence="3">HYR domain-containing protein</fullName>
    </recommendedName>
</protein>
<dbReference type="InterPro" id="IPR035986">
    <property type="entry name" value="PKD_dom_sf"/>
</dbReference>
<dbReference type="InterPro" id="IPR013783">
    <property type="entry name" value="Ig-like_fold"/>
</dbReference>
<gene>
    <name evidence="4" type="ORF">IX84_10615</name>
</gene>
<evidence type="ECO:0000256" key="2">
    <source>
        <dbReference type="SAM" id="MobiDB-lite"/>
    </source>
</evidence>
<organism evidence="4 5">
    <name type="scientific">Phaeodactylibacter xiamenensis</name>
    <dbReference type="NCBI Taxonomy" id="1524460"/>
    <lineage>
        <taxon>Bacteria</taxon>
        <taxon>Pseudomonadati</taxon>
        <taxon>Bacteroidota</taxon>
        <taxon>Saprospiria</taxon>
        <taxon>Saprospirales</taxon>
        <taxon>Haliscomenobacteraceae</taxon>
        <taxon>Phaeodactylibacter</taxon>
    </lineage>
</organism>
<dbReference type="Proteomes" id="UP000029736">
    <property type="component" value="Unassembled WGS sequence"/>
</dbReference>
<reference evidence="4 5" key="1">
    <citation type="journal article" date="2014" name="Int. J. Syst. Evol. Microbiol.">
        <title>Phaeodactylibacter xiamenensis gen. nov., sp. nov., a member of the family Saprospiraceae isolated from the marine alga Phaeodactylum tricornutum.</title>
        <authorList>
            <person name="Chen Z.Jr."/>
            <person name="Lei X."/>
            <person name="Lai Q."/>
            <person name="Li Y."/>
            <person name="Zhang B."/>
            <person name="Zhang J."/>
            <person name="Zhang H."/>
            <person name="Yang L."/>
            <person name="Zheng W."/>
            <person name="Tian Y."/>
            <person name="Yu Z."/>
            <person name="Xu H.Jr."/>
            <person name="Zheng T."/>
        </authorList>
    </citation>
    <scope>NUCLEOTIDE SEQUENCE [LARGE SCALE GENOMIC DNA]</scope>
    <source>
        <strain evidence="4 5">KD52</strain>
    </source>
</reference>
<dbReference type="Pfam" id="PF19081">
    <property type="entry name" value="Ig_7"/>
    <property type="match status" value="1"/>
</dbReference>
<keyword evidence="5" id="KW-1185">Reference proteome</keyword>
<dbReference type="InterPro" id="IPR026341">
    <property type="entry name" value="T9SS_type_B"/>
</dbReference>
<dbReference type="Gene3D" id="2.60.40.2810">
    <property type="match status" value="1"/>
</dbReference>
<dbReference type="Pfam" id="PF02494">
    <property type="entry name" value="HYR"/>
    <property type="match status" value="1"/>
</dbReference>
<dbReference type="Pfam" id="PF13585">
    <property type="entry name" value="CHU_C"/>
    <property type="match status" value="1"/>
</dbReference>
<dbReference type="CDD" id="cd00146">
    <property type="entry name" value="PKD"/>
    <property type="match status" value="1"/>
</dbReference>
<dbReference type="PANTHER" id="PTHR24273:SF32">
    <property type="entry name" value="HYALIN"/>
    <property type="match status" value="1"/>
</dbReference>
<dbReference type="NCBIfam" id="TIGR04131">
    <property type="entry name" value="Bac_Flav_CTERM"/>
    <property type="match status" value="1"/>
</dbReference>
<evidence type="ECO:0000256" key="1">
    <source>
        <dbReference type="ARBA" id="ARBA00022737"/>
    </source>
</evidence>
<dbReference type="InterPro" id="IPR003410">
    <property type="entry name" value="HYR_dom"/>
</dbReference>
<dbReference type="EMBL" id="JPOS01000020">
    <property type="protein sequence ID" value="KGE88252.1"/>
    <property type="molecule type" value="Genomic_DNA"/>
</dbReference>
<feature type="domain" description="HYR" evidence="3">
    <location>
        <begin position="980"/>
        <end position="1075"/>
    </location>
</feature>
<dbReference type="PANTHER" id="PTHR24273">
    <property type="entry name" value="FI04643P-RELATED"/>
    <property type="match status" value="1"/>
</dbReference>
<evidence type="ECO:0000259" key="3">
    <source>
        <dbReference type="PROSITE" id="PS50825"/>
    </source>
</evidence>
<dbReference type="InterPro" id="IPR044023">
    <property type="entry name" value="Ig_7"/>
</dbReference>
<feature type="region of interest" description="Disordered" evidence="2">
    <location>
        <begin position="11"/>
        <end position="34"/>
    </location>
</feature>
<dbReference type="PROSITE" id="PS50825">
    <property type="entry name" value="HYR"/>
    <property type="match status" value="1"/>
</dbReference>
<dbReference type="SUPFAM" id="SSF49299">
    <property type="entry name" value="PKD domain"/>
    <property type="match status" value="1"/>
</dbReference>
<accession>A0A098SAZ2</accession>
<dbReference type="Pfam" id="PF17963">
    <property type="entry name" value="Big_9"/>
    <property type="match status" value="1"/>
</dbReference>
<keyword evidence="1" id="KW-0677">Repeat</keyword>
<proteinExistence type="predicted"/>